<proteinExistence type="predicted"/>
<feature type="domain" description="Secretion system C-terminal sorting" evidence="3">
    <location>
        <begin position="461"/>
        <end position="539"/>
    </location>
</feature>
<evidence type="ECO:0000313" key="4">
    <source>
        <dbReference type="EMBL" id="PRX14518.1"/>
    </source>
</evidence>
<feature type="signal peptide" evidence="2">
    <location>
        <begin position="1"/>
        <end position="23"/>
    </location>
</feature>
<evidence type="ECO:0000259" key="3">
    <source>
        <dbReference type="Pfam" id="PF18962"/>
    </source>
</evidence>
<sequence>MKNYLKTALFTIASVLLFNATHAQVAPFEITLEPITIPQLGGLQSYAFGQANGKWLILGGRLDGLHRRQPWASFDVAGHNNELIVVDPVSLQKWSAPLTSLPSSIQEQLSATNMEFYQENDYLYCLGGYGYSPTANDHTTFDKLTAIKVPDVINAIINNTSFTSYFRQITDTQFQVTGGRLKKINNTFYLLGGQKFIGRYNPMGPNNGPGFIQEYTNAIRKFNLTDDGTTISVTHLAPYIDSANLHRRDYNAESQILPNGSEGITMFSGIFQPTANLPFLNSVTVDANNYTVNNTFQQYYNHYHCPVLPIYSATDNEMHTVFFGGIAQFYDNAGTLVQDDNVPFVNTIARVTRDQTGSMAEYKLPIVMPSLLGAGAEFIPDLSFPRFNNEVLKLDQLTTTSTLVGYIYGGISSTQPNIFFINDGTQSSANHQIFKVKIKKSSSLSIDDLNESSINHLNLRIYPNPNYGQLKIAFNLKTLDDVTLTIHDVKGSVVDTTLLTNLMIGENIFEKEVQQLNHDSVYLISLETRNQKSTHKLVIKK</sequence>
<evidence type="ECO:0000313" key="5">
    <source>
        <dbReference type="Proteomes" id="UP000239997"/>
    </source>
</evidence>
<feature type="chain" id="PRO_5046051207" evidence="2">
    <location>
        <begin position="24"/>
        <end position="541"/>
    </location>
</feature>
<name>A0ABX5E8Y8_NONUL</name>
<dbReference type="Proteomes" id="UP000239997">
    <property type="component" value="Unassembled WGS sequence"/>
</dbReference>
<gene>
    <name evidence="4" type="ORF">LY02_01549</name>
</gene>
<keyword evidence="1 2" id="KW-0732">Signal</keyword>
<comment type="caution">
    <text evidence="4">The sequence shown here is derived from an EMBL/GenBank/DDBJ whole genome shotgun (WGS) entry which is preliminary data.</text>
</comment>
<evidence type="ECO:0000256" key="2">
    <source>
        <dbReference type="SAM" id="SignalP"/>
    </source>
</evidence>
<organism evidence="4 5">
    <name type="scientific">Nonlabens ulvanivorans</name>
    <name type="common">Persicivirga ulvanivorans</name>
    <dbReference type="NCBI Taxonomy" id="906888"/>
    <lineage>
        <taxon>Bacteria</taxon>
        <taxon>Pseudomonadati</taxon>
        <taxon>Bacteroidota</taxon>
        <taxon>Flavobacteriia</taxon>
        <taxon>Flavobacteriales</taxon>
        <taxon>Flavobacteriaceae</taxon>
        <taxon>Nonlabens</taxon>
    </lineage>
</organism>
<dbReference type="InterPro" id="IPR026444">
    <property type="entry name" value="Secre_tail"/>
</dbReference>
<protein>
    <submittedName>
        <fullName evidence="4">Secreted protein (Por secretion system target)</fullName>
    </submittedName>
</protein>
<accession>A0ABX5E8Y8</accession>
<dbReference type="RefSeq" id="WP_036581780.1">
    <property type="nucleotide sequence ID" value="NZ_JPJI01000026.1"/>
</dbReference>
<keyword evidence="5" id="KW-1185">Reference proteome</keyword>
<dbReference type="EMBL" id="PVNA01000002">
    <property type="protein sequence ID" value="PRX14518.1"/>
    <property type="molecule type" value="Genomic_DNA"/>
</dbReference>
<evidence type="ECO:0000256" key="1">
    <source>
        <dbReference type="ARBA" id="ARBA00022729"/>
    </source>
</evidence>
<reference evidence="4 5" key="1">
    <citation type="submission" date="2018-03" db="EMBL/GenBank/DDBJ databases">
        <title>Genomic Encyclopedia of Archaeal and Bacterial Type Strains, Phase II (KMG-II): from individual species to whole genera.</title>
        <authorList>
            <person name="Goeker M."/>
        </authorList>
    </citation>
    <scope>NUCLEOTIDE SEQUENCE [LARGE SCALE GENOMIC DNA]</scope>
    <source>
        <strain evidence="4 5">DSM 22727</strain>
    </source>
</reference>
<dbReference type="NCBIfam" id="TIGR04183">
    <property type="entry name" value="Por_Secre_tail"/>
    <property type="match status" value="1"/>
</dbReference>
<dbReference type="Pfam" id="PF18962">
    <property type="entry name" value="Por_Secre_tail"/>
    <property type="match status" value="1"/>
</dbReference>